<protein>
    <submittedName>
        <fullName evidence="3">Acetyltransferase</fullName>
        <ecNumber evidence="3">2.3.1.-</ecNumber>
    </submittedName>
</protein>
<evidence type="ECO:0000313" key="3">
    <source>
        <dbReference type="EMBL" id="SAY42219.1"/>
    </source>
</evidence>
<keyword evidence="2 3" id="KW-0012">Acyltransferase</keyword>
<dbReference type="EMBL" id="LT575490">
    <property type="protein sequence ID" value="SAY42219.1"/>
    <property type="molecule type" value="Genomic_DNA"/>
</dbReference>
<dbReference type="PANTHER" id="PTHR43877">
    <property type="entry name" value="AMINOALKYLPHOSPHONATE N-ACETYLTRANSFERASE-RELATED-RELATED"/>
    <property type="match status" value="1"/>
</dbReference>
<dbReference type="RefSeq" id="WP_202669163.1">
    <property type="nucleotide sequence ID" value="NZ_JAENMM010000001.1"/>
</dbReference>
<dbReference type="Pfam" id="PF13508">
    <property type="entry name" value="Acetyltransf_7"/>
    <property type="match status" value="1"/>
</dbReference>
<keyword evidence="1 3" id="KW-0808">Transferase</keyword>
<dbReference type="InterPro" id="IPR000182">
    <property type="entry name" value="GNAT_dom"/>
</dbReference>
<dbReference type="PANTHER" id="PTHR43877:SF1">
    <property type="entry name" value="ACETYLTRANSFERASE"/>
    <property type="match status" value="1"/>
</dbReference>
<name>A0A1C3HB10_SERMA</name>
<evidence type="ECO:0000256" key="2">
    <source>
        <dbReference type="ARBA" id="ARBA00023315"/>
    </source>
</evidence>
<dbReference type="SUPFAM" id="SSF55729">
    <property type="entry name" value="Acyl-CoA N-acyltransferases (Nat)"/>
    <property type="match status" value="1"/>
</dbReference>
<evidence type="ECO:0000256" key="1">
    <source>
        <dbReference type="ARBA" id="ARBA00022679"/>
    </source>
</evidence>
<dbReference type="AlphaFoldDB" id="A0A1C3HB10"/>
<proteinExistence type="predicted"/>
<dbReference type="EC" id="2.3.1.-" evidence="3"/>
<gene>
    <name evidence="3" type="primary">ttr_1</name>
    <name evidence="3" type="ORF">PWN146_00897</name>
</gene>
<sequence>MIELQQWDADAAQNAMADLAEMLHASVAHGASIGFVMPFTLEQARAFWQGLLPALARGERAMLVALENGRPVGTVQLLLAMPDNGRHRAEVVKLMVHPQARRQGVARLLMQEVQALAARHRRSLLVLDTLSGSAAQGLYRQLGFEAAGDIPQYARASDGGALEATCYMYKLL</sequence>
<organism evidence="3">
    <name type="scientific">Serratia marcescens</name>
    <dbReference type="NCBI Taxonomy" id="615"/>
    <lineage>
        <taxon>Bacteria</taxon>
        <taxon>Pseudomonadati</taxon>
        <taxon>Pseudomonadota</taxon>
        <taxon>Gammaproteobacteria</taxon>
        <taxon>Enterobacterales</taxon>
        <taxon>Yersiniaceae</taxon>
        <taxon>Serratia</taxon>
    </lineage>
</organism>
<dbReference type="InterPro" id="IPR050832">
    <property type="entry name" value="Bact_Acetyltransf"/>
</dbReference>
<accession>A0A1C3HB10</accession>
<reference evidence="3" key="1">
    <citation type="submission" date="2016-05" db="EMBL/GenBank/DDBJ databases">
        <authorList>
            <person name="Cock P.J.A."/>
            <person name="Cock P.J.A."/>
        </authorList>
    </citation>
    <scope>NUCLEOTIDE SEQUENCE</scope>
    <source>
        <strain evidence="3">PWN146_assembly</strain>
    </source>
</reference>
<dbReference type="GO" id="GO:0016747">
    <property type="term" value="F:acyltransferase activity, transferring groups other than amino-acyl groups"/>
    <property type="evidence" value="ECO:0007669"/>
    <property type="project" value="InterPro"/>
</dbReference>
<dbReference type="PROSITE" id="PS51186">
    <property type="entry name" value="GNAT"/>
    <property type="match status" value="1"/>
</dbReference>
<dbReference type="Gene3D" id="3.40.630.30">
    <property type="match status" value="1"/>
</dbReference>
<dbReference type="CDD" id="cd04301">
    <property type="entry name" value="NAT_SF"/>
    <property type="match status" value="1"/>
</dbReference>
<dbReference type="InterPro" id="IPR016181">
    <property type="entry name" value="Acyl_CoA_acyltransferase"/>
</dbReference>